<feature type="domain" description="Cache" evidence="6">
    <location>
        <begin position="96"/>
        <end position="237"/>
    </location>
</feature>
<dbReference type="Pfam" id="PF02743">
    <property type="entry name" value="dCache_1"/>
    <property type="match status" value="1"/>
</dbReference>
<keyword evidence="2" id="KW-1003">Cell membrane</keyword>
<dbReference type="OrthoDB" id="8903886at2"/>
<dbReference type="InterPro" id="IPR029151">
    <property type="entry name" value="Sensor-like_sf"/>
</dbReference>
<evidence type="ECO:0000256" key="1">
    <source>
        <dbReference type="ARBA" id="ARBA00004651"/>
    </source>
</evidence>
<evidence type="ECO:0000259" key="7">
    <source>
        <dbReference type="Pfam" id="PF13185"/>
    </source>
</evidence>
<dbReference type="Gene3D" id="3.30.450.40">
    <property type="match status" value="1"/>
</dbReference>
<evidence type="ECO:0000259" key="6">
    <source>
        <dbReference type="Pfam" id="PF02743"/>
    </source>
</evidence>
<dbReference type="RefSeq" id="WP_155454986.1">
    <property type="nucleotide sequence ID" value="NZ_WNKX01000011.1"/>
</dbReference>
<evidence type="ECO:0000256" key="4">
    <source>
        <dbReference type="ARBA" id="ARBA00022989"/>
    </source>
</evidence>
<comment type="subcellular location">
    <subcellularLocation>
        <location evidence="1">Cell membrane</location>
        <topology evidence="1">Multi-pass membrane protein</topology>
    </subcellularLocation>
</comment>
<keyword evidence="3" id="KW-0812">Transmembrane</keyword>
<keyword evidence="9" id="KW-1185">Reference proteome</keyword>
<gene>
    <name evidence="8" type="ORF">GM658_15655</name>
</gene>
<dbReference type="GO" id="GO:0005886">
    <property type="term" value="C:plasma membrane"/>
    <property type="evidence" value="ECO:0007669"/>
    <property type="project" value="UniProtKB-SubCell"/>
</dbReference>
<dbReference type="AlphaFoldDB" id="A0A6L6QIM8"/>
<dbReference type="Gene3D" id="3.30.450.20">
    <property type="entry name" value="PAS domain"/>
    <property type="match status" value="2"/>
</dbReference>
<dbReference type="Proteomes" id="UP000472320">
    <property type="component" value="Unassembled WGS sequence"/>
</dbReference>
<keyword evidence="4" id="KW-1133">Transmembrane helix</keyword>
<evidence type="ECO:0000313" key="8">
    <source>
        <dbReference type="EMBL" id="MTW12041.1"/>
    </source>
</evidence>
<sequence length="499" mass="52941">MVIEKIARHPLRAWGLVAVLAMAAALLAGSAQRSSLERDRLELLNIDVQRDAVAAMSLTLDSNLMGAISLLGLIEPDIKKESLEPIPPNQPKILGLLESVARGQQIQGLFVVGQDGLVKSSWDDSGRPSTGIDVRFRPYYKEAMAGRNNIYAAVSLARGDHALYFAAPVYAGMARSGAPVGVVVARTDMEKLDRLLDRSGQSAILLSPQGVVFASSRSEWRGTASGALTPERLAEIRAVRQFGKLFEDKEPRPLPVSVAPGLSQSEGHRYAVASAAVDWHDPSGKWQLVVLEDLGQTVPPGSGMPGAVLAAAVVVLLGTAALRAVRSQAAQQRAHRELEQVVQEQAHRAERKMQLAQVALQMQQAHDLTARLNAFLEQCHQLFGAMQGTIYTVDGDSLVLAASYASSNPPQRLAMGEGLLGQCALELQPRVIDASGAGAAWSIRSGLGGAAPGALLLAPVQLQGRLLGAVELAVLQAPAAAAYEQFLSALELLAINMTA</sequence>
<evidence type="ECO:0000256" key="5">
    <source>
        <dbReference type="ARBA" id="ARBA00023136"/>
    </source>
</evidence>
<protein>
    <submittedName>
        <fullName evidence="8">GAF domain-containing protein</fullName>
    </submittedName>
</protein>
<feature type="domain" description="GAF" evidence="7">
    <location>
        <begin position="365"/>
        <end position="494"/>
    </location>
</feature>
<dbReference type="InterPro" id="IPR029016">
    <property type="entry name" value="GAF-like_dom_sf"/>
</dbReference>
<organism evidence="8 9">
    <name type="scientific">Massilia eburnea</name>
    <dbReference type="NCBI Taxonomy" id="1776165"/>
    <lineage>
        <taxon>Bacteria</taxon>
        <taxon>Pseudomonadati</taxon>
        <taxon>Pseudomonadota</taxon>
        <taxon>Betaproteobacteria</taxon>
        <taxon>Burkholderiales</taxon>
        <taxon>Oxalobacteraceae</taxon>
        <taxon>Telluria group</taxon>
        <taxon>Massilia</taxon>
    </lineage>
</organism>
<dbReference type="InterPro" id="IPR003018">
    <property type="entry name" value="GAF"/>
</dbReference>
<dbReference type="EMBL" id="WNKX01000011">
    <property type="protein sequence ID" value="MTW12041.1"/>
    <property type="molecule type" value="Genomic_DNA"/>
</dbReference>
<evidence type="ECO:0000313" key="9">
    <source>
        <dbReference type="Proteomes" id="UP000472320"/>
    </source>
</evidence>
<dbReference type="Pfam" id="PF13185">
    <property type="entry name" value="GAF_2"/>
    <property type="match status" value="1"/>
</dbReference>
<dbReference type="SUPFAM" id="SSF55781">
    <property type="entry name" value="GAF domain-like"/>
    <property type="match status" value="1"/>
</dbReference>
<name>A0A6L6QIM8_9BURK</name>
<reference evidence="8 9" key="1">
    <citation type="submission" date="2019-11" db="EMBL/GenBank/DDBJ databases">
        <title>Type strains purchased from KCTC, JCM and DSMZ.</title>
        <authorList>
            <person name="Lu H."/>
        </authorList>
    </citation>
    <scope>NUCLEOTIDE SEQUENCE [LARGE SCALE GENOMIC DNA]</scope>
    <source>
        <strain evidence="8 9">JCM 31587</strain>
    </source>
</reference>
<evidence type="ECO:0000256" key="2">
    <source>
        <dbReference type="ARBA" id="ARBA00022475"/>
    </source>
</evidence>
<dbReference type="SUPFAM" id="SSF103190">
    <property type="entry name" value="Sensory domain-like"/>
    <property type="match status" value="1"/>
</dbReference>
<accession>A0A6L6QIM8</accession>
<evidence type="ECO:0000256" key="3">
    <source>
        <dbReference type="ARBA" id="ARBA00022692"/>
    </source>
</evidence>
<comment type="caution">
    <text evidence="8">The sequence shown here is derived from an EMBL/GenBank/DDBJ whole genome shotgun (WGS) entry which is preliminary data.</text>
</comment>
<proteinExistence type="predicted"/>
<keyword evidence="5" id="KW-0472">Membrane</keyword>
<dbReference type="InterPro" id="IPR033479">
    <property type="entry name" value="dCache_1"/>
</dbReference>